<evidence type="ECO:0000256" key="3">
    <source>
        <dbReference type="ARBA" id="ARBA00022989"/>
    </source>
</evidence>
<dbReference type="EMBL" id="LJSK01000005">
    <property type="protein sequence ID" value="KPI90470.1"/>
    <property type="molecule type" value="Genomic_DNA"/>
</dbReference>
<comment type="caution">
    <text evidence="7">The sequence shown here is derived from an EMBL/GenBank/DDBJ whole genome shotgun (WGS) entry which is preliminary data.</text>
</comment>
<keyword evidence="3 6" id="KW-1133">Transmembrane helix</keyword>
<evidence type="ECO:0000256" key="5">
    <source>
        <dbReference type="SAM" id="MobiDB-lite"/>
    </source>
</evidence>
<protein>
    <submittedName>
        <fullName evidence="7">Uncharacterized protein</fullName>
    </submittedName>
</protein>
<reference evidence="7 8" key="1">
    <citation type="journal article" date="2015" name="PLoS Pathog.">
        <title>Leptomonas seymouri: Adaptations to the Dixenous Life Cycle Analyzed by Genome Sequencing, Transcriptome Profiling and Co-infection with Leishmania donovani.</title>
        <authorList>
            <person name="Kraeva N."/>
            <person name="Butenko A."/>
            <person name="Hlavacova J."/>
            <person name="Kostygov A."/>
            <person name="Myskova J."/>
            <person name="Grybchuk D."/>
            <person name="Lestinova T."/>
            <person name="Votypka J."/>
            <person name="Volf P."/>
            <person name="Opperdoes F."/>
            <person name="Flegontov P."/>
            <person name="Lukes J."/>
            <person name="Yurchenko V."/>
        </authorList>
    </citation>
    <scope>NUCLEOTIDE SEQUENCE [LARGE SCALE GENOMIC DNA]</scope>
    <source>
        <strain evidence="7 8">ATCC 30220</strain>
    </source>
</reference>
<sequence length="754" mass="84010">MHSSAWRCSYRAMPLNRSGASSLASPARAFNNSSILCNLINQANTLDSADAIAVPERVAEGEQSEAGRSGPINEDRGSMETADSSDNAKSVEPSLTETECAEEARKMDGSCTEGDTQSKREVAENETEAEVISTDDTSTPEAQSKRERLLDAETSLLMEEMFARDEYQKFIHTTEVRTAKGLRWLDVSAAPGFFEDPRFARIPEGEFALSVMRRLYGSSFPSGVYAGVASGMILPATYVSENWACLILCSAKEVFCHEDAAGGLFGAGGGIRRKHRSFWQWLPPFVERRDATPAEYGRDNTIVTESNDWSSPYGEATSGNHQESARASPRWDLGLRWRLRSWRLGKHAAKEELTRLAATSERSSVPMGTAAALRHRRHSTNSRSPRRSPLTMSDFTDRLTVFIGKEMHPVEQAPNSSKAAATVVVKNTTPVLSCTVDCEHTARRPERDMAAKAAASSIPDKEAEDALKKSEVRWHVVTVHRSSIPFLRDIQSQWNKLTSHGGRSVRTMRSVPGLNEGPLDTEEMVKQALRRAARPVAMVEEEEEEGDAGRNDVRNTMVDRVEGWEDLVRLLYHGATRTLRERAYRNARRLEVMEAEIFDTPDHAARYTHSMTRLLAELHLLSRESTIHNAILRESKVAYQKLKRVLDGPDDLVDQRELLYVDSVLSITAHLEEQSASLLFLQFSAAMNQTGLHLRTLTIFSTLFIPLDFICSCFGSGAFSSPALRQSEGAMYAVFGLMATTAFVTLRWIRHNLR</sequence>
<evidence type="ECO:0000256" key="4">
    <source>
        <dbReference type="ARBA" id="ARBA00023136"/>
    </source>
</evidence>
<dbReference type="SUPFAM" id="SSF144083">
    <property type="entry name" value="Magnesium transport protein CorA, transmembrane region"/>
    <property type="match status" value="1"/>
</dbReference>
<name>A0A0N1PGJ0_LEPSE</name>
<accession>A0A0N1PGJ0</accession>
<evidence type="ECO:0000313" key="7">
    <source>
        <dbReference type="EMBL" id="KPI90470.1"/>
    </source>
</evidence>
<proteinExistence type="predicted"/>
<feature type="region of interest" description="Disordered" evidence="5">
    <location>
        <begin position="359"/>
        <end position="391"/>
    </location>
</feature>
<comment type="subcellular location">
    <subcellularLocation>
        <location evidence="1">Membrane</location>
        <topology evidence="1">Multi-pass membrane protein</topology>
    </subcellularLocation>
</comment>
<feature type="transmembrane region" description="Helical" evidence="6">
    <location>
        <begin position="697"/>
        <end position="718"/>
    </location>
</feature>
<keyword evidence="4 6" id="KW-0472">Membrane</keyword>
<dbReference type="Proteomes" id="UP000038009">
    <property type="component" value="Unassembled WGS sequence"/>
</dbReference>
<dbReference type="GO" id="GO:0016020">
    <property type="term" value="C:membrane"/>
    <property type="evidence" value="ECO:0007669"/>
    <property type="project" value="UniProtKB-SubCell"/>
</dbReference>
<organism evidence="7 8">
    <name type="scientific">Leptomonas seymouri</name>
    <dbReference type="NCBI Taxonomy" id="5684"/>
    <lineage>
        <taxon>Eukaryota</taxon>
        <taxon>Discoba</taxon>
        <taxon>Euglenozoa</taxon>
        <taxon>Kinetoplastea</taxon>
        <taxon>Metakinetoplastina</taxon>
        <taxon>Trypanosomatida</taxon>
        <taxon>Trypanosomatidae</taxon>
        <taxon>Leishmaniinae</taxon>
        <taxon>Leptomonas</taxon>
    </lineage>
</organism>
<feature type="transmembrane region" description="Helical" evidence="6">
    <location>
        <begin position="730"/>
        <end position="749"/>
    </location>
</feature>
<evidence type="ECO:0000256" key="1">
    <source>
        <dbReference type="ARBA" id="ARBA00004141"/>
    </source>
</evidence>
<evidence type="ECO:0000313" key="8">
    <source>
        <dbReference type="Proteomes" id="UP000038009"/>
    </source>
</evidence>
<feature type="compositionally biased region" description="Basic residues" evidence="5">
    <location>
        <begin position="373"/>
        <end position="386"/>
    </location>
</feature>
<dbReference type="OMA" id="SQWNKLT"/>
<dbReference type="InterPro" id="IPR002523">
    <property type="entry name" value="MgTranspt_CorA/ZnTranspt_ZntB"/>
</dbReference>
<gene>
    <name evidence="7" type="ORF">ABL78_0400</name>
</gene>
<dbReference type="VEuPathDB" id="TriTrypDB:Lsey_0005_0330"/>
<dbReference type="Pfam" id="PF01544">
    <property type="entry name" value="CorA"/>
    <property type="match status" value="1"/>
</dbReference>
<evidence type="ECO:0000256" key="6">
    <source>
        <dbReference type="SAM" id="Phobius"/>
    </source>
</evidence>
<dbReference type="GO" id="GO:0046873">
    <property type="term" value="F:metal ion transmembrane transporter activity"/>
    <property type="evidence" value="ECO:0007669"/>
    <property type="project" value="InterPro"/>
</dbReference>
<dbReference type="OrthoDB" id="165352at2759"/>
<keyword evidence="8" id="KW-1185">Reference proteome</keyword>
<feature type="compositionally biased region" description="Polar residues" evidence="5">
    <location>
        <begin position="81"/>
        <end position="97"/>
    </location>
</feature>
<evidence type="ECO:0000256" key="2">
    <source>
        <dbReference type="ARBA" id="ARBA00022692"/>
    </source>
</evidence>
<keyword evidence="2 6" id="KW-0812">Transmembrane</keyword>
<dbReference type="AlphaFoldDB" id="A0A0N1PGJ0"/>
<feature type="region of interest" description="Disordered" evidence="5">
    <location>
        <begin position="57"/>
        <end position="146"/>
    </location>
</feature>
<dbReference type="Gene3D" id="1.20.58.340">
    <property type="entry name" value="Magnesium transport protein CorA, transmembrane region"/>
    <property type="match status" value="1"/>
</dbReference>
<dbReference type="InterPro" id="IPR045863">
    <property type="entry name" value="CorA_TM1_TM2"/>
</dbReference>